<organism evidence="1">
    <name type="scientific">Citrobacter rodentium</name>
    <dbReference type="NCBI Taxonomy" id="67825"/>
    <lineage>
        <taxon>Bacteria</taxon>
        <taxon>Pseudomonadati</taxon>
        <taxon>Pseudomonadota</taxon>
        <taxon>Gammaproteobacteria</taxon>
        <taxon>Enterobacterales</taxon>
        <taxon>Enterobacteriaceae</taxon>
        <taxon>Citrobacter</taxon>
    </lineage>
</organism>
<name>A0A482PP81_CITRO</name>
<dbReference type="NCBIfam" id="NF033419">
    <property type="entry name" value="T6SS_TagK_dom"/>
    <property type="match status" value="1"/>
</dbReference>
<reference evidence="1" key="1">
    <citation type="submission" date="2019-03" db="EMBL/GenBank/DDBJ databases">
        <title>Complete genome sequence of enteropathogenic Citrobacter rodentium strain DBS100.</title>
        <authorList>
            <person name="Popov G."/>
            <person name="Fiebig A."/>
            <person name="Shideler S."/>
            <person name="Coombes B."/>
            <person name="Savchenko A."/>
        </authorList>
    </citation>
    <scope>NUCLEOTIDE SEQUENCE</scope>
    <source>
        <strain evidence="1">DBS100</strain>
    </source>
</reference>
<protein>
    <submittedName>
        <fullName evidence="1">TagK domain-containing protein</fullName>
    </submittedName>
</protein>
<gene>
    <name evidence="1" type="ORF">E2R62_10395</name>
</gene>
<dbReference type="AlphaFoldDB" id="A0A482PP81"/>
<accession>A0A482PP81</accession>
<sequence length="287" mass="32793">MSTSVNAMKFRFEWPVSRQPVTLQEGITAEWAIALAVSRGVFGPHSQLPEGQDAVAFYWHLTRPVMRNFCVSAICLLDGVELCYGESQPLRVGSHLQIGHFKLEVTTEEADALTHQGVLPFIGAESARQAADNIPEVEEILPNGGSYINDLHYFNNVIAHRNSHDVLKVLEIEYKRFLIWQEQGRHYYDNVSNEAAYLIKTDNQFDRVKESLKEKTLTECIVDRPFLMEKVWPDFENSGVLDDIFVEEEKVDLLKSLSPEHIVAKGTYQVPELVFRDFHKIGLDSHY</sequence>
<dbReference type="InterPro" id="IPR047914">
    <property type="entry name" value="TagK-like_C"/>
</dbReference>
<dbReference type="OMA" id="RGTQPYM"/>
<proteinExistence type="predicted"/>
<dbReference type="RefSeq" id="WP_012906928.1">
    <property type="nucleotide sequence ID" value="NZ_CAJTBI010000011.1"/>
</dbReference>
<dbReference type="EMBL" id="CP038008">
    <property type="protein sequence ID" value="QBY29234.1"/>
    <property type="molecule type" value="Genomic_DNA"/>
</dbReference>
<evidence type="ECO:0000313" key="1">
    <source>
        <dbReference type="EMBL" id="QBY29234.1"/>
    </source>
</evidence>